<dbReference type="Gene3D" id="4.10.1000.10">
    <property type="entry name" value="Zinc finger, CCCH-type"/>
    <property type="match status" value="2"/>
</dbReference>
<evidence type="ECO:0000256" key="2">
    <source>
        <dbReference type="ARBA" id="ARBA00022737"/>
    </source>
</evidence>
<evidence type="ECO:0000256" key="5">
    <source>
        <dbReference type="PROSITE-ProRule" id="PRU00723"/>
    </source>
</evidence>
<organism evidence="8">
    <name type="scientific">Notodromas monacha</name>
    <dbReference type="NCBI Taxonomy" id="399045"/>
    <lineage>
        <taxon>Eukaryota</taxon>
        <taxon>Metazoa</taxon>
        <taxon>Ecdysozoa</taxon>
        <taxon>Arthropoda</taxon>
        <taxon>Crustacea</taxon>
        <taxon>Oligostraca</taxon>
        <taxon>Ostracoda</taxon>
        <taxon>Podocopa</taxon>
        <taxon>Podocopida</taxon>
        <taxon>Cypridocopina</taxon>
        <taxon>Cypridoidea</taxon>
        <taxon>Cyprididae</taxon>
        <taxon>Notodromas</taxon>
    </lineage>
</organism>
<evidence type="ECO:0000313" key="8">
    <source>
        <dbReference type="EMBL" id="CAD7273076.1"/>
    </source>
</evidence>
<gene>
    <name evidence="8" type="ORF">NMOB1V02_LOCUS980</name>
</gene>
<dbReference type="AlphaFoldDB" id="A0A7R9G9R8"/>
<dbReference type="FunFam" id="4.10.1000.10:FF:000002">
    <property type="entry name" value="Zinc finger protein 36, C3H1 type-like 1"/>
    <property type="match status" value="1"/>
</dbReference>
<proteinExistence type="predicted"/>
<keyword evidence="2" id="KW-0677">Repeat</keyword>
<dbReference type="SUPFAM" id="SSF90229">
    <property type="entry name" value="CCCH zinc finger"/>
    <property type="match status" value="2"/>
</dbReference>
<keyword evidence="3 5" id="KW-0863">Zinc-finger</keyword>
<evidence type="ECO:0000256" key="6">
    <source>
        <dbReference type="SAM" id="MobiDB-lite"/>
    </source>
</evidence>
<feature type="region of interest" description="Disordered" evidence="6">
    <location>
        <begin position="202"/>
        <end position="228"/>
    </location>
</feature>
<dbReference type="Pfam" id="PF00642">
    <property type="entry name" value="zf-CCCH"/>
    <property type="match status" value="2"/>
</dbReference>
<evidence type="ECO:0000256" key="4">
    <source>
        <dbReference type="ARBA" id="ARBA00022833"/>
    </source>
</evidence>
<feature type="region of interest" description="Disordered" evidence="6">
    <location>
        <begin position="94"/>
        <end position="124"/>
    </location>
</feature>
<dbReference type="FunFam" id="4.10.1000.10:FF:000001">
    <property type="entry name" value="zinc finger CCCH domain-containing protein 15-like"/>
    <property type="match status" value="1"/>
</dbReference>
<feature type="domain" description="C3H1-type" evidence="7">
    <location>
        <begin position="127"/>
        <end position="155"/>
    </location>
</feature>
<evidence type="ECO:0000259" key="7">
    <source>
        <dbReference type="PROSITE" id="PS50103"/>
    </source>
</evidence>
<protein>
    <recommendedName>
        <fullName evidence="7">C3H1-type domain-containing protein</fullName>
    </recommendedName>
</protein>
<evidence type="ECO:0000313" key="9">
    <source>
        <dbReference type="Proteomes" id="UP000678499"/>
    </source>
</evidence>
<dbReference type="SMART" id="SM00356">
    <property type="entry name" value="ZnF_C3H1"/>
    <property type="match status" value="2"/>
</dbReference>
<dbReference type="PANTHER" id="PTHR12547:SF18">
    <property type="entry name" value="PROTEIN TIS11"/>
    <property type="match status" value="1"/>
</dbReference>
<dbReference type="GO" id="GO:0008270">
    <property type="term" value="F:zinc ion binding"/>
    <property type="evidence" value="ECO:0007669"/>
    <property type="project" value="UniProtKB-KW"/>
</dbReference>
<dbReference type="EMBL" id="OA882128">
    <property type="protein sequence ID" value="CAD7273076.1"/>
    <property type="molecule type" value="Genomic_DNA"/>
</dbReference>
<feature type="compositionally biased region" description="Low complexity" evidence="6">
    <location>
        <begin position="101"/>
        <end position="120"/>
    </location>
</feature>
<feature type="compositionally biased region" description="Low complexity" evidence="6">
    <location>
        <begin position="208"/>
        <end position="228"/>
    </location>
</feature>
<keyword evidence="4 5" id="KW-0862">Zinc</keyword>
<keyword evidence="9" id="KW-1185">Reference proteome</keyword>
<feature type="zinc finger region" description="C3H1-type" evidence="5">
    <location>
        <begin position="165"/>
        <end position="193"/>
    </location>
</feature>
<evidence type="ECO:0000256" key="1">
    <source>
        <dbReference type="ARBA" id="ARBA00022723"/>
    </source>
</evidence>
<dbReference type="PROSITE" id="PS50103">
    <property type="entry name" value="ZF_C3H1"/>
    <property type="match status" value="2"/>
</dbReference>
<evidence type="ECO:0000256" key="3">
    <source>
        <dbReference type="ARBA" id="ARBA00022771"/>
    </source>
</evidence>
<feature type="compositionally biased region" description="Polar residues" evidence="6">
    <location>
        <begin position="50"/>
        <end position="61"/>
    </location>
</feature>
<keyword evidence="1 5" id="KW-0479">Metal-binding</keyword>
<dbReference type="InterPro" id="IPR045877">
    <property type="entry name" value="ZFP36-like"/>
</dbReference>
<dbReference type="PANTHER" id="PTHR12547">
    <property type="entry name" value="CCCH ZINC FINGER/TIS11-RELATED"/>
    <property type="match status" value="1"/>
</dbReference>
<feature type="zinc finger region" description="C3H1-type" evidence="5">
    <location>
        <begin position="127"/>
        <end position="155"/>
    </location>
</feature>
<dbReference type="InterPro" id="IPR036855">
    <property type="entry name" value="Znf_CCCH_sf"/>
</dbReference>
<dbReference type="Proteomes" id="UP000678499">
    <property type="component" value="Unassembled WGS sequence"/>
</dbReference>
<dbReference type="InterPro" id="IPR000571">
    <property type="entry name" value="Znf_CCCH"/>
</dbReference>
<name>A0A7R9G9R8_9CRUS</name>
<dbReference type="GO" id="GO:0003729">
    <property type="term" value="F:mRNA binding"/>
    <property type="evidence" value="ECO:0007669"/>
    <property type="project" value="InterPro"/>
</dbReference>
<feature type="region of interest" description="Disordered" evidence="6">
    <location>
        <begin position="28"/>
        <end position="82"/>
    </location>
</feature>
<reference evidence="8" key="1">
    <citation type="submission" date="2020-11" db="EMBL/GenBank/DDBJ databases">
        <authorList>
            <person name="Tran Van P."/>
        </authorList>
    </citation>
    <scope>NUCLEOTIDE SEQUENCE</scope>
</reference>
<feature type="domain" description="C3H1-type" evidence="7">
    <location>
        <begin position="165"/>
        <end position="193"/>
    </location>
</feature>
<dbReference type="EMBL" id="CAJPEX010000091">
    <property type="protein sequence ID" value="CAG0913228.1"/>
    <property type="molecule type" value="Genomic_DNA"/>
</dbReference>
<sequence>MGSDGTRRGQYSFAVLIEEERDTESLLRMHSGHGGNSKTGVVPMPCSMPASLSPTPVSRRNSGAGGPRQQSQQTIVVDTDDDFQSSRFASHRRLDRCLSEPTTSAGASSPTSRPGASPRSVVGNSSRYKTELCRAFEETGHCKYGEKCQFAHGHQELRTVHRHRKYKTELCRTYHTIGFCPYGPRCHFIHNAEEARSKPIAAAPRPLSMSSSSSTTSSPTHSDSLSGSPTSFSMFWATGDDDHLRIDSPPSTSFTHASDLDIFVAAATAAAAAVVKPTMVAPEFPEFVSVPVAPRLPVFSRLAGSDADPADRKNEHGRHMPSLLSTHSVGRAAEIFLNMHCSSPEESSQVCSGRLFILVDSVGCKVYHVLRNLEEQGV</sequence>
<accession>A0A7R9G9R8</accession>
<dbReference type="OrthoDB" id="410307at2759"/>